<accession>A0A1J5SBU0</accession>
<dbReference type="PANTHER" id="PTHR15004">
    <property type="entry name" value="GLUTAMYL-TRNA(GLN) AMIDOTRANSFERASE SUBUNIT C, MITOCHONDRIAL"/>
    <property type="match status" value="1"/>
</dbReference>
<dbReference type="GO" id="GO:0006450">
    <property type="term" value="P:regulation of translational fidelity"/>
    <property type="evidence" value="ECO:0007669"/>
    <property type="project" value="InterPro"/>
</dbReference>
<gene>
    <name evidence="1" type="primary">gatC_5</name>
    <name evidence="1" type="ORF">GALL_203050</name>
</gene>
<protein>
    <submittedName>
        <fullName evidence="1">Glutamyl-tRNA(Gln) amidotransferase subunit C</fullName>
        <ecNumber evidence="1">6.3.5.-</ecNumber>
    </submittedName>
</protein>
<keyword evidence="1" id="KW-0436">Ligase</keyword>
<name>A0A1J5SBU0_9ZZZZ</name>
<dbReference type="GO" id="GO:0016740">
    <property type="term" value="F:transferase activity"/>
    <property type="evidence" value="ECO:0007669"/>
    <property type="project" value="UniProtKB-KW"/>
</dbReference>
<keyword evidence="1" id="KW-0808">Transferase</keyword>
<dbReference type="AlphaFoldDB" id="A0A1J5SBU0"/>
<proteinExistence type="inferred from homology"/>
<dbReference type="SUPFAM" id="SSF141000">
    <property type="entry name" value="Glu-tRNAGln amidotransferase C subunit"/>
    <property type="match status" value="1"/>
</dbReference>
<evidence type="ECO:0000313" key="1">
    <source>
        <dbReference type="EMBL" id="OIQ97685.1"/>
    </source>
</evidence>
<dbReference type="Gene3D" id="1.10.20.60">
    <property type="entry name" value="Glu-tRNAGln amidotransferase C subunit, N-terminal domain"/>
    <property type="match status" value="1"/>
</dbReference>
<dbReference type="EC" id="6.3.5.-" evidence="1"/>
<dbReference type="HAMAP" id="MF_00122">
    <property type="entry name" value="GatC"/>
    <property type="match status" value="1"/>
</dbReference>
<dbReference type="GO" id="GO:0070681">
    <property type="term" value="P:glutaminyl-tRNAGln biosynthesis via transamidation"/>
    <property type="evidence" value="ECO:0007669"/>
    <property type="project" value="TreeGrafter"/>
</dbReference>
<dbReference type="NCBIfam" id="TIGR00135">
    <property type="entry name" value="gatC"/>
    <property type="match status" value="1"/>
</dbReference>
<organism evidence="1">
    <name type="scientific">mine drainage metagenome</name>
    <dbReference type="NCBI Taxonomy" id="410659"/>
    <lineage>
        <taxon>unclassified sequences</taxon>
        <taxon>metagenomes</taxon>
        <taxon>ecological metagenomes</taxon>
    </lineage>
</organism>
<comment type="caution">
    <text evidence="1">The sequence shown here is derived from an EMBL/GenBank/DDBJ whole genome shotgun (WGS) entry which is preliminary data.</text>
</comment>
<dbReference type="Pfam" id="PF02686">
    <property type="entry name" value="GatC"/>
    <property type="match status" value="1"/>
</dbReference>
<dbReference type="InterPro" id="IPR036113">
    <property type="entry name" value="Asp/Glu-ADT_sf_sub_c"/>
</dbReference>
<dbReference type="EMBL" id="MLJW01000129">
    <property type="protein sequence ID" value="OIQ97685.1"/>
    <property type="molecule type" value="Genomic_DNA"/>
</dbReference>
<dbReference type="InterPro" id="IPR003837">
    <property type="entry name" value="GatC"/>
</dbReference>
<dbReference type="PANTHER" id="PTHR15004:SF0">
    <property type="entry name" value="GLUTAMYL-TRNA(GLN) AMIDOTRANSFERASE SUBUNIT C, MITOCHONDRIAL"/>
    <property type="match status" value="1"/>
</dbReference>
<reference evidence="1" key="1">
    <citation type="submission" date="2016-10" db="EMBL/GenBank/DDBJ databases">
        <title>Sequence of Gallionella enrichment culture.</title>
        <authorList>
            <person name="Poehlein A."/>
            <person name="Muehling M."/>
            <person name="Daniel R."/>
        </authorList>
    </citation>
    <scope>NUCLEOTIDE SEQUENCE</scope>
</reference>
<sequence>MITYQALQHSLACHCMSLNLDQIARLARLSRIEISAAEAAQTRDQLNGVLALIEQLQAVDTRGVAPMAHAMDLTQRLREDIVTEEDRRAAYQAVAPEVEAGLYLVPRVVE</sequence>
<dbReference type="GO" id="GO:0016874">
    <property type="term" value="F:ligase activity"/>
    <property type="evidence" value="ECO:0007669"/>
    <property type="project" value="UniProtKB-KW"/>
</dbReference>